<sequence>MDLELELPDTGAWPVLALREGARERTGLILATPGAQVRRIDSLAEADAPPFDIRMEQESRLRAVTGLADRGAIRPIDVMLGGQMQPYVWTIDGKTWGEHLPISARSGDRVEIRFHNMSMMGHPMHLHGHHFQVVEIGGRRMGGAMRDTLYIPPMTMATIAVDAGEAARWMLHCHHMPHLSTGMMTEFVVA</sequence>
<dbReference type="PROSITE" id="PS00080">
    <property type="entry name" value="MULTICOPPER_OXIDASE2"/>
    <property type="match status" value="1"/>
</dbReference>
<dbReference type="SUPFAM" id="SSF49503">
    <property type="entry name" value="Cupredoxins"/>
    <property type="match status" value="1"/>
</dbReference>
<keyword evidence="1" id="KW-0479">Metal-binding</keyword>
<evidence type="ECO:0000313" key="3">
    <source>
        <dbReference type="EMBL" id="MEX4010692.1"/>
    </source>
</evidence>
<dbReference type="InterPro" id="IPR008972">
    <property type="entry name" value="Cupredoxin"/>
</dbReference>
<evidence type="ECO:0000256" key="1">
    <source>
        <dbReference type="ARBA" id="ARBA00022723"/>
    </source>
</evidence>
<dbReference type="Proteomes" id="UP001559025">
    <property type="component" value="Unassembled WGS sequence"/>
</dbReference>
<comment type="caution">
    <text evidence="3">The sequence shown here is derived from an EMBL/GenBank/DDBJ whole genome shotgun (WGS) entry which is preliminary data.</text>
</comment>
<feature type="domain" description="Plastocyanin-like" evidence="2">
    <location>
        <begin position="79"/>
        <end position="189"/>
    </location>
</feature>
<evidence type="ECO:0000313" key="4">
    <source>
        <dbReference type="Proteomes" id="UP001559025"/>
    </source>
</evidence>
<protein>
    <submittedName>
        <fullName evidence="3">Multicopper oxidase domain-containing protein</fullName>
    </submittedName>
</protein>
<evidence type="ECO:0000259" key="2">
    <source>
        <dbReference type="Pfam" id="PF07731"/>
    </source>
</evidence>
<accession>A0ABV3X152</accession>
<organism evidence="3 4">
    <name type="scientific">Neoaquamicrobium sediminum</name>
    <dbReference type="NCBI Taxonomy" id="1849104"/>
    <lineage>
        <taxon>Bacteria</taxon>
        <taxon>Pseudomonadati</taxon>
        <taxon>Pseudomonadota</taxon>
        <taxon>Alphaproteobacteria</taxon>
        <taxon>Hyphomicrobiales</taxon>
        <taxon>Phyllobacteriaceae</taxon>
        <taxon>Neoaquamicrobium</taxon>
    </lineage>
</organism>
<dbReference type="InterPro" id="IPR002355">
    <property type="entry name" value="Cu_oxidase_Cu_BS"/>
</dbReference>
<dbReference type="Gene3D" id="2.60.40.420">
    <property type="entry name" value="Cupredoxins - blue copper proteins"/>
    <property type="match status" value="1"/>
</dbReference>
<dbReference type="RefSeq" id="WP_312860715.1">
    <property type="nucleotide sequence ID" value="NZ_JABETK010000003.1"/>
</dbReference>
<gene>
    <name evidence="3" type="ORF">V1479_25655</name>
</gene>
<dbReference type="InterPro" id="IPR011706">
    <property type="entry name" value="Cu-oxidase_C"/>
</dbReference>
<dbReference type="Pfam" id="PF07731">
    <property type="entry name" value="Cu-oxidase_2"/>
    <property type="match status" value="1"/>
</dbReference>
<proteinExistence type="predicted"/>
<dbReference type="EMBL" id="JAZHFV010000022">
    <property type="protein sequence ID" value="MEX4010692.1"/>
    <property type="molecule type" value="Genomic_DNA"/>
</dbReference>
<name>A0ABV3X152_9HYPH</name>
<dbReference type="InterPro" id="IPR034279">
    <property type="entry name" value="CuRO_3_CopA"/>
</dbReference>
<dbReference type="CDD" id="cd13896">
    <property type="entry name" value="CuRO_3_CopA"/>
    <property type="match status" value="1"/>
</dbReference>
<keyword evidence="4" id="KW-1185">Reference proteome</keyword>
<reference evidence="3 4" key="1">
    <citation type="submission" date="2024-01" db="EMBL/GenBank/DDBJ databases">
        <title>New evidence supports the origin of RcGTA from prophage.</title>
        <authorList>
            <person name="Xu Y."/>
            <person name="Liu B."/>
            <person name="Chen F."/>
        </authorList>
    </citation>
    <scope>NUCLEOTIDE SEQUENCE [LARGE SCALE GENOMIC DNA]</scope>
    <source>
        <strain evidence="3 4">CBW1107-2</strain>
    </source>
</reference>